<keyword evidence="1" id="KW-0547">Nucleotide-binding</keyword>
<dbReference type="SUPFAM" id="SSF52540">
    <property type="entry name" value="P-loop containing nucleoside triphosphate hydrolases"/>
    <property type="match status" value="2"/>
</dbReference>
<keyword evidence="2 5" id="KW-0067">ATP-binding</keyword>
<dbReference type="Gene3D" id="3.40.50.300">
    <property type="entry name" value="P-loop containing nucleotide triphosphate hydrolases"/>
    <property type="match status" value="2"/>
</dbReference>
<evidence type="ECO:0000259" key="4">
    <source>
        <dbReference type="PROSITE" id="PS50893"/>
    </source>
</evidence>
<dbReference type="Pfam" id="PF00005">
    <property type="entry name" value="ABC_tran"/>
    <property type="match status" value="2"/>
</dbReference>
<reference evidence="5 6" key="1">
    <citation type="submission" date="2019-12" db="EMBL/GenBank/DDBJ databases">
        <title>The draft genomic sequence of strain Chitinophaga oryziterrae JCM 16595.</title>
        <authorList>
            <person name="Zhang X."/>
        </authorList>
    </citation>
    <scope>NUCLEOTIDE SEQUENCE [LARGE SCALE GENOMIC DNA]</scope>
    <source>
        <strain evidence="5 6">JCM 16595</strain>
    </source>
</reference>
<dbReference type="Gene3D" id="1.10.287.380">
    <property type="entry name" value="Valyl-tRNA synthetase, C-terminal domain"/>
    <property type="match status" value="1"/>
</dbReference>
<gene>
    <name evidence="5" type="ORF">GO495_31375</name>
</gene>
<keyword evidence="6" id="KW-1185">Reference proteome</keyword>
<dbReference type="InterPro" id="IPR032781">
    <property type="entry name" value="ABC_tran_Xtn"/>
</dbReference>
<dbReference type="CDD" id="cd03221">
    <property type="entry name" value="ABCF_EF-3"/>
    <property type="match status" value="2"/>
</dbReference>
<dbReference type="OrthoDB" id="613473at2"/>
<keyword evidence="3" id="KW-0175">Coiled coil</keyword>
<dbReference type="InterPro" id="IPR003439">
    <property type="entry name" value="ABC_transporter-like_ATP-bd"/>
</dbReference>
<dbReference type="InterPro" id="IPR032524">
    <property type="entry name" value="ABC_tran_C"/>
</dbReference>
<dbReference type="SMART" id="SM00382">
    <property type="entry name" value="AAA"/>
    <property type="match status" value="2"/>
</dbReference>
<evidence type="ECO:0000313" key="6">
    <source>
        <dbReference type="Proteomes" id="UP000468388"/>
    </source>
</evidence>
<dbReference type="RefSeq" id="WP_157303916.1">
    <property type="nucleotide sequence ID" value="NZ_BAAAZB010000016.1"/>
</dbReference>
<dbReference type="Proteomes" id="UP000468388">
    <property type="component" value="Unassembled WGS sequence"/>
</dbReference>
<dbReference type="InterPro" id="IPR051309">
    <property type="entry name" value="ABCF_ATPase"/>
</dbReference>
<feature type="coiled-coil region" evidence="3">
    <location>
        <begin position="576"/>
        <end position="654"/>
    </location>
</feature>
<dbReference type="Pfam" id="PF16326">
    <property type="entry name" value="ABC_tran_CTD"/>
    <property type="match status" value="1"/>
</dbReference>
<dbReference type="AlphaFoldDB" id="A0A6N8JL41"/>
<dbReference type="PROSITE" id="PS00211">
    <property type="entry name" value="ABC_TRANSPORTER_1"/>
    <property type="match status" value="2"/>
</dbReference>
<evidence type="ECO:0000256" key="2">
    <source>
        <dbReference type="ARBA" id="ARBA00022840"/>
    </source>
</evidence>
<feature type="domain" description="ABC transporter" evidence="4">
    <location>
        <begin position="324"/>
        <end position="537"/>
    </location>
</feature>
<evidence type="ECO:0000256" key="3">
    <source>
        <dbReference type="SAM" id="Coils"/>
    </source>
</evidence>
<name>A0A6N8JL41_9BACT</name>
<sequence length="656" mass="74644">MLIALQDITFEFGARAIVENASWHIVPGDRVGLIGMNGTGKSTILRVINGEYSVSKGSVNKIKNLSLGFFNQDLLSFESDDSILEVGMTAFEEAQKIEKDIERITKELEHNQEEALLIEFSDKLHQFEALDGYNMRHRSAQVLEGLGFSTADLDRPYNQFSGGWRMRVLLAKLILQQPDVLMLDEPTNHLDLPSIEWLEKYLQSYNGAVIIVSHDRYFLDRMVNKIVELYQQQLHHYTGSYEDYEVEKEMRREMQQRSFENQQEYIRQQERFIERFKAKASKAAQAQSAMKRLDRLDKIEQVDGGPSKIRITFTPDKVPGKIIATLNDVSKKFGALTILDNARAEISRGDKIALIGANGKGKSTLLRLIAGTDEMEGERIPGHNVVTSFYAQHQLESLDLDSEILDELKNCGSGRSEVELRNLLGCFLFTGDDVYKKIRILSGGEKARVALAKTIISQANFLLLDEPTNHLDMNSVQMLIDALSKFDGTYVLVSHDRYFVSQTANKIWEIVDGEIKEFKGTYTEWEDFKKRQAETLKQQAAAAKQLANASDSNESKKKEVKATPVVNTPVKGVAIDKDKKKEIQKQQRQFQQLEEQLAALNTKKASLEEALNNPEIYADKKRFQQVESEYAQIGRDLKKANEEYEKAFEKLMELEG</sequence>
<organism evidence="5 6">
    <name type="scientific">Chitinophaga oryziterrae</name>
    <dbReference type="NCBI Taxonomy" id="1031224"/>
    <lineage>
        <taxon>Bacteria</taxon>
        <taxon>Pseudomonadati</taxon>
        <taxon>Bacteroidota</taxon>
        <taxon>Chitinophagia</taxon>
        <taxon>Chitinophagales</taxon>
        <taxon>Chitinophagaceae</taxon>
        <taxon>Chitinophaga</taxon>
    </lineage>
</organism>
<dbReference type="InterPro" id="IPR003593">
    <property type="entry name" value="AAA+_ATPase"/>
</dbReference>
<evidence type="ECO:0000313" key="5">
    <source>
        <dbReference type="EMBL" id="MVT45131.1"/>
    </source>
</evidence>
<evidence type="ECO:0000256" key="1">
    <source>
        <dbReference type="ARBA" id="ARBA00022741"/>
    </source>
</evidence>
<accession>A0A6N8JL41</accession>
<dbReference type="GO" id="GO:0016887">
    <property type="term" value="F:ATP hydrolysis activity"/>
    <property type="evidence" value="ECO:0007669"/>
    <property type="project" value="InterPro"/>
</dbReference>
<comment type="caution">
    <text evidence="5">The sequence shown here is derived from an EMBL/GenBank/DDBJ whole genome shotgun (WGS) entry which is preliminary data.</text>
</comment>
<dbReference type="InterPro" id="IPR027417">
    <property type="entry name" value="P-loop_NTPase"/>
</dbReference>
<dbReference type="PANTHER" id="PTHR42855">
    <property type="entry name" value="ABC TRANSPORTER ATP-BINDING SUBUNIT"/>
    <property type="match status" value="1"/>
</dbReference>
<dbReference type="GO" id="GO:0003677">
    <property type="term" value="F:DNA binding"/>
    <property type="evidence" value="ECO:0007669"/>
    <property type="project" value="InterPro"/>
</dbReference>
<dbReference type="InterPro" id="IPR037118">
    <property type="entry name" value="Val-tRNA_synth_C_sf"/>
</dbReference>
<dbReference type="InterPro" id="IPR017871">
    <property type="entry name" value="ABC_transporter-like_CS"/>
</dbReference>
<dbReference type="Pfam" id="PF12848">
    <property type="entry name" value="ABC_tran_Xtn"/>
    <property type="match status" value="1"/>
</dbReference>
<dbReference type="PROSITE" id="PS50893">
    <property type="entry name" value="ABC_TRANSPORTER_2"/>
    <property type="match status" value="2"/>
</dbReference>
<proteinExistence type="predicted"/>
<dbReference type="FunFam" id="3.40.50.300:FF:000011">
    <property type="entry name" value="Putative ABC transporter ATP-binding component"/>
    <property type="match status" value="1"/>
</dbReference>
<protein>
    <submittedName>
        <fullName evidence="5">ATP-binding cassette domain-containing protein</fullName>
    </submittedName>
</protein>
<dbReference type="EMBL" id="WRXO01000016">
    <property type="protein sequence ID" value="MVT45131.1"/>
    <property type="molecule type" value="Genomic_DNA"/>
</dbReference>
<dbReference type="PANTHER" id="PTHR42855:SF2">
    <property type="entry name" value="DRUG RESISTANCE ABC TRANSPORTER,ATP-BINDING PROTEIN"/>
    <property type="match status" value="1"/>
</dbReference>
<feature type="domain" description="ABC transporter" evidence="4">
    <location>
        <begin position="3"/>
        <end position="256"/>
    </location>
</feature>
<dbReference type="GO" id="GO:0005524">
    <property type="term" value="F:ATP binding"/>
    <property type="evidence" value="ECO:0007669"/>
    <property type="project" value="UniProtKB-KW"/>
</dbReference>